<comment type="caution">
    <text evidence="4">The sequence shown here is derived from an EMBL/GenBank/DDBJ whole genome shotgun (WGS) entry which is preliminary data.</text>
</comment>
<dbReference type="EC" id="1.1.99.-" evidence="4"/>
<dbReference type="Proteomes" id="UP001268542">
    <property type="component" value="Unassembled WGS sequence"/>
</dbReference>
<keyword evidence="3" id="KW-0520">NAD</keyword>
<keyword evidence="5" id="KW-1185">Reference proteome</keyword>
<dbReference type="PANTHER" id="PTHR24321">
    <property type="entry name" value="DEHYDROGENASES, SHORT CHAIN"/>
    <property type="match status" value="1"/>
</dbReference>
<evidence type="ECO:0000256" key="3">
    <source>
        <dbReference type="ARBA" id="ARBA00023027"/>
    </source>
</evidence>
<gene>
    <name evidence="4" type="ORF">RDV89_03925</name>
</gene>
<dbReference type="PRINTS" id="PR00080">
    <property type="entry name" value="SDRFAMILY"/>
</dbReference>
<dbReference type="NCBIfam" id="TIGR03971">
    <property type="entry name" value="SDR_subfam_1"/>
    <property type="match status" value="1"/>
</dbReference>
<keyword evidence="2 4" id="KW-0560">Oxidoreductase</keyword>
<dbReference type="InterPro" id="IPR002347">
    <property type="entry name" value="SDR_fam"/>
</dbReference>
<dbReference type="Pfam" id="PF13561">
    <property type="entry name" value="adh_short_C2"/>
    <property type="match status" value="1"/>
</dbReference>
<dbReference type="CDD" id="cd05233">
    <property type="entry name" value="SDR_c"/>
    <property type="match status" value="1"/>
</dbReference>
<evidence type="ECO:0000313" key="5">
    <source>
        <dbReference type="Proteomes" id="UP001268542"/>
    </source>
</evidence>
<evidence type="ECO:0000256" key="2">
    <source>
        <dbReference type="ARBA" id="ARBA00023002"/>
    </source>
</evidence>
<sequence>MSAALTAAVPGRFAGQVVVISGAARGQGRAHAVRFAAEGADVVAFDICAPLRSPLHPASTPEDLAETARLVEAQGRRCLTAQVDARDLQGLAALAARAEAELGRLDTLIVNHGIWAIAKNSWELEEDDWDEGIDVMLGGAWKVTKAFIPSMIRAGNGGSVILTSSAMGQKAQPAAVAYTAAKHGVLGLMRTLAWELGDHGIRANAIMPGTIASRMTQEGGTVEQSAEWWPRFFSTDRSLLQAGWMEPDVIAAAASFLASSDAAFLTGVALPVDAGWSTF</sequence>
<reference evidence="4 5" key="1">
    <citation type="submission" date="2023-08" db="EMBL/GenBank/DDBJ databases">
        <title>Nocardioides seae sp. nov., a bacterium isolated from a soil.</title>
        <authorList>
            <person name="Wang X."/>
        </authorList>
    </citation>
    <scope>NUCLEOTIDE SEQUENCE [LARGE SCALE GENOMIC DNA]</scope>
    <source>
        <strain evidence="4 5">YZH12</strain>
    </source>
</reference>
<dbReference type="InterPro" id="IPR036291">
    <property type="entry name" value="NAD(P)-bd_dom_sf"/>
</dbReference>
<dbReference type="RefSeq" id="WP_315731452.1">
    <property type="nucleotide sequence ID" value="NZ_JAVYII010000001.1"/>
</dbReference>
<dbReference type="SUPFAM" id="SSF51735">
    <property type="entry name" value="NAD(P)-binding Rossmann-fold domains"/>
    <property type="match status" value="1"/>
</dbReference>
<accession>A0ABU3PSP0</accession>
<dbReference type="EMBL" id="JAVYII010000001">
    <property type="protein sequence ID" value="MDT9592199.1"/>
    <property type="molecule type" value="Genomic_DNA"/>
</dbReference>
<name>A0ABU3PSP0_9ACTN</name>
<dbReference type="InterPro" id="IPR020904">
    <property type="entry name" value="Sc_DH/Rdtase_CS"/>
</dbReference>
<proteinExistence type="inferred from homology"/>
<dbReference type="InterPro" id="IPR023985">
    <property type="entry name" value="SDR_subfam_1"/>
</dbReference>
<protein>
    <submittedName>
        <fullName evidence="4">Mycofactocin-coupled SDR family oxidoreductase</fullName>
        <ecNumber evidence="4">1.1.99.-</ecNumber>
    </submittedName>
</protein>
<evidence type="ECO:0000313" key="4">
    <source>
        <dbReference type="EMBL" id="MDT9592199.1"/>
    </source>
</evidence>
<evidence type="ECO:0000256" key="1">
    <source>
        <dbReference type="ARBA" id="ARBA00006484"/>
    </source>
</evidence>
<dbReference type="GO" id="GO:0016491">
    <property type="term" value="F:oxidoreductase activity"/>
    <property type="evidence" value="ECO:0007669"/>
    <property type="project" value="UniProtKB-KW"/>
</dbReference>
<dbReference type="PROSITE" id="PS00061">
    <property type="entry name" value="ADH_SHORT"/>
    <property type="match status" value="1"/>
</dbReference>
<dbReference type="PRINTS" id="PR00081">
    <property type="entry name" value="GDHRDH"/>
</dbReference>
<dbReference type="Gene3D" id="3.40.50.720">
    <property type="entry name" value="NAD(P)-binding Rossmann-like Domain"/>
    <property type="match status" value="1"/>
</dbReference>
<organism evidence="4 5">
    <name type="scientific">Nocardioides imazamoxiresistens</name>
    <dbReference type="NCBI Taxonomy" id="3231893"/>
    <lineage>
        <taxon>Bacteria</taxon>
        <taxon>Bacillati</taxon>
        <taxon>Actinomycetota</taxon>
        <taxon>Actinomycetes</taxon>
        <taxon>Propionibacteriales</taxon>
        <taxon>Nocardioidaceae</taxon>
        <taxon>Nocardioides</taxon>
    </lineage>
</organism>
<comment type="similarity">
    <text evidence="1">Belongs to the short-chain dehydrogenases/reductases (SDR) family.</text>
</comment>
<dbReference type="PANTHER" id="PTHR24321:SF8">
    <property type="entry name" value="ESTRADIOL 17-BETA-DEHYDROGENASE 8-RELATED"/>
    <property type="match status" value="1"/>
</dbReference>